<feature type="transmembrane region" description="Helical" evidence="1">
    <location>
        <begin position="12"/>
        <end position="29"/>
    </location>
</feature>
<protein>
    <recommendedName>
        <fullName evidence="4">DUF2178 domain-containing protein</fullName>
    </recommendedName>
</protein>
<proteinExistence type="predicted"/>
<dbReference type="EMBL" id="JAYXHS010000004">
    <property type="protein sequence ID" value="MEC5387762.1"/>
    <property type="molecule type" value="Genomic_DNA"/>
</dbReference>
<gene>
    <name evidence="2" type="ORF">VVD49_18665</name>
</gene>
<organism evidence="2 3">
    <name type="scientific">Uliginosibacterium silvisoli</name>
    <dbReference type="NCBI Taxonomy" id="3114758"/>
    <lineage>
        <taxon>Bacteria</taxon>
        <taxon>Pseudomonadati</taxon>
        <taxon>Pseudomonadota</taxon>
        <taxon>Betaproteobacteria</taxon>
        <taxon>Rhodocyclales</taxon>
        <taxon>Zoogloeaceae</taxon>
        <taxon>Uliginosibacterium</taxon>
    </lineage>
</organism>
<keyword evidence="3" id="KW-1185">Reference proteome</keyword>
<evidence type="ECO:0008006" key="4">
    <source>
        <dbReference type="Google" id="ProtNLM"/>
    </source>
</evidence>
<reference evidence="2 3" key="1">
    <citation type="submission" date="2024-01" db="EMBL/GenBank/DDBJ databases">
        <title>Uliginosibacterium soil sp. nov.</title>
        <authorList>
            <person name="Lv Y."/>
        </authorList>
    </citation>
    <scope>NUCLEOTIDE SEQUENCE [LARGE SCALE GENOMIC DNA]</scope>
    <source>
        <strain evidence="2 3">H3</strain>
    </source>
</reference>
<keyword evidence="1" id="KW-1133">Transmembrane helix</keyword>
<evidence type="ECO:0000313" key="2">
    <source>
        <dbReference type="EMBL" id="MEC5387762.1"/>
    </source>
</evidence>
<sequence length="148" mass="16186">MTVIPEVLDRPVRAALWACVIALAVFAIQPLAVEAFMGGILFVLMVGAYLLLADAAISWTNRALNRRFAPASEAAGDTALRAARRDARNLDFHLFAWGFALYLCRLNDDLQGAGAMLEYVSTRIGELMLGLGAFVLYVSWRKVARPQG</sequence>
<evidence type="ECO:0000313" key="3">
    <source>
        <dbReference type="Proteomes" id="UP001331561"/>
    </source>
</evidence>
<dbReference type="RefSeq" id="WP_327600736.1">
    <property type="nucleotide sequence ID" value="NZ_JAYXHS010000004.1"/>
</dbReference>
<keyword evidence="1" id="KW-0472">Membrane</keyword>
<feature type="transmembrane region" description="Helical" evidence="1">
    <location>
        <begin position="35"/>
        <end position="57"/>
    </location>
</feature>
<dbReference type="Proteomes" id="UP001331561">
    <property type="component" value="Unassembled WGS sequence"/>
</dbReference>
<keyword evidence="1" id="KW-0812">Transmembrane</keyword>
<comment type="caution">
    <text evidence="2">The sequence shown here is derived from an EMBL/GenBank/DDBJ whole genome shotgun (WGS) entry which is preliminary data.</text>
</comment>
<evidence type="ECO:0000256" key="1">
    <source>
        <dbReference type="SAM" id="Phobius"/>
    </source>
</evidence>
<accession>A0ABU6K805</accession>
<name>A0ABU6K805_9RHOO</name>